<evidence type="ECO:0000256" key="1">
    <source>
        <dbReference type="ARBA" id="ARBA00022478"/>
    </source>
</evidence>
<dbReference type="Gene3D" id="1.10.860.10">
    <property type="entry name" value="DNAb Helicase, Chain A"/>
    <property type="match status" value="1"/>
</dbReference>
<dbReference type="Pfam" id="PF08275">
    <property type="entry name" value="DNAG_N"/>
    <property type="match status" value="1"/>
</dbReference>
<dbReference type="GO" id="GO:0003899">
    <property type="term" value="F:DNA-directed RNA polymerase activity"/>
    <property type="evidence" value="ECO:0007669"/>
    <property type="project" value="UniProtKB-UniRule"/>
</dbReference>
<dbReference type="InterPro" id="IPR036977">
    <property type="entry name" value="DNA_primase_Znf_CHC2"/>
</dbReference>
<evidence type="ECO:0000259" key="15">
    <source>
        <dbReference type="PROSITE" id="PS50880"/>
    </source>
</evidence>
<evidence type="ECO:0000256" key="9">
    <source>
        <dbReference type="ARBA" id="ARBA00022842"/>
    </source>
</evidence>
<gene>
    <name evidence="12 16" type="primary">dnaG</name>
    <name evidence="16" type="ORF">WR164_08840</name>
</gene>
<accession>A0A9W6B1P4</accession>
<dbReference type="NCBIfam" id="TIGR01391">
    <property type="entry name" value="dnaG"/>
    <property type="match status" value="1"/>
</dbReference>
<dbReference type="InterPro" id="IPR037068">
    <property type="entry name" value="DNA_primase_core_N_sf"/>
</dbReference>
<comment type="subunit">
    <text evidence="12">Monomer. Interacts with DnaB.</text>
</comment>
<keyword evidence="8 13" id="KW-0862">Zinc</keyword>
<dbReference type="Pfam" id="PF01807">
    <property type="entry name" value="Zn_ribbon_DnaG"/>
    <property type="match status" value="1"/>
</dbReference>
<evidence type="ECO:0000256" key="4">
    <source>
        <dbReference type="ARBA" id="ARBA00022695"/>
    </source>
</evidence>
<comment type="similarity">
    <text evidence="12 13">Belongs to the DnaG primase family.</text>
</comment>
<keyword evidence="7 14" id="KW-0863">Zinc-finger</keyword>
<organism evidence="16 17">
    <name type="scientific">Philodulcilactobacillus myokoensis</name>
    <dbReference type="NCBI Taxonomy" id="2929573"/>
    <lineage>
        <taxon>Bacteria</taxon>
        <taxon>Bacillati</taxon>
        <taxon>Bacillota</taxon>
        <taxon>Bacilli</taxon>
        <taxon>Lactobacillales</taxon>
        <taxon>Lactobacillaceae</taxon>
        <taxon>Philodulcilactobacillus</taxon>
    </lineage>
</organism>
<evidence type="ECO:0000256" key="14">
    <source>
        <dbReference type="PIRSR" id="PIRSR002811-1"/>
    </source>
</evidence>
<dbReference type="Proteomes" id="UP001144204">
    <property type="component" value="Unassembled WGS sequence"/>
</dbReference>
<dbReference type="SMART" id="SM00493">
    <property type="entry name" value="TOPRIM"/>
    <property type="match status" value="1"/>
</dbReference>
<dbReference type="InterPro" id="IPR013264">
    <property type="entry name" value="DNAG_N"/>
</dbReference>
<dbReference type="PANTHER" id="PTHR30313">
    <property type="entry name" value="DNA PRIMASE"/>
    <property type="match status" value="1"/>
</dbReference>
<dbReference type="InterPro" id="IPR002694">
    <property type="entry name" value="Znf_CHC2"/>
</dbReference>
<dbReference type="GO" id="GO:0006269">
    <property type="term" value="P:DNA replication, synthesis of primer"/>
    <property type="evidence" value="ECO:0007669"/>
    <property type="project" value="UniProtKB-UniRule"/>
</dbReference>
<feature type="zinc finger region" description="CHC2-type" evidence="14">
    <location>
        <begin position="39"/>
        <end position="63"/>
    </location>
</feature>
<evidence type="ECO:0000256" key="8">
    <source>
        <dbReference type="ARBA" id="ARBA00022833"/>
    </source>
</evidence>
<dbReference type="InterPro" id="IPR030846">
    <property type="entry name" value="DnaG_bac"/>
</dbReference>
<dbReference type="HAMAP" id="MF_00974">
    <property type="entry name" value="DNA_primase_DnaG"/>
    <property type="match status" value="1"/>
</dbReference>
<dbReference type="GO" id="GO:0000428">
    <property type="term" value="C:DNA-directed RNA polymerase complex"/>
    <property type="evidence" value="ECO:0007669"/>
    <property type="project" value="UniProtKB-KW"/>
</dbReference>
<dbReference type="Pfam" id="PF13155">
    <property type="entry name" value="Toprim_2"/>
    <property type="match status" value="1"/>
</dbReference>
<comment type="caution">
    <text evidence="16">The sequence shown here is derived from an EMBL/GenBank/DDBJ whole genome shotgun (WGS) entry which is preliminary data.</text>
</comment>
<dbReference type="InterPro" id="IPR006171">
    <property type="entry name" value="TOPRIM_dom"/>
</dbReference>
<evidence type="ECO:0000256" key="5">
    <source>
        <dbReference type="ARBA" id="ARBA00022705"/>
    </source>
</evidence>
<dbReference type="CDD" id="cd03364">
    <property type="entry name" value="TOPRIM_DnaG_primases"/>
    <property type="match status" value="1"/>
</dbReference>
<dbReference type="InterPro" id="IPR019475">
    <property type="entry name" value="DNA_primase_DnaB-bd"/>
</dbReference>
<dbReference type="EC" id="2.7.7.101" evidence="12"/>
<dbReference type="InterPro" id="IPR016136">
    <property type="entry name" value="DNA_helicase_N/primase_C"/>
</dbReference>
<dbReference type="PIRSF" id="PIRSF002811">
    <property type="entry name" value="DnaG"/>
    <property type="match status" value="1"/>
</dbReference>
<dbReference type="PROSITE" id="PS50880">
    <property type="entry name" value="TOPRIM"/>
    <property type="match status" value="1"/>
</dbReference>
<evidence type="ECO:0000256" key="13">
    <source>
        <dbReference type="PIRNR" id="PIRNR002811"/>
    </source>
</evidence>
<dbReference type="GO" id="GO:0005737">
    <property type="term" value="C:cytoplasm"/>
    <property type="evidence" value="ECO:0007669"/>
    <property type="project" value="TreeGrafter"/>
</dbReference>
<evidence type="ECO:0000256" key="7">
    <source>
        <dbReference type="ARBA" id="ARBA00022771"/>
    </source>
</evidence>
<comment type="function">
    <text evidence="12 13">RNA polymerase that catalyzes the synthesis of short RNA molecules used as primers for DNA polymerase during DNA replication.</text>
</comment>
<dbReference type="InterPro" id="IPR050219">
    <property type="entry name" value="DnaG_primase"/>
</dbReference>
<keyword evidence="17" id="KW-1185">Reference proteome</keyword>
<keyword evidence="1 12" id="KW-0240">DNA-directed RNA polymerase</keyword>
<dbReference type="GO" id="GO:0003677">
    <property type="term" value="F:DNA binding"/>
    <property type="evidence" value="ECO:0007669"/>
    <property type="project" value="UniProtKB-KW"/>
</dbReference>
<dbReference type="AlphaFoldDB" id="A0A9W6B1P4"/>
<dbReference type="FunFam" id="3.90.580.10:FF:000001">
    <property type="entry name" value="DNA primase"/>
    <property type="match status" value="1"/>
</dbReference>
<keyword evidence="9" id="KW-0460">Magnesium</keyword>
<dbReference type="Gene3D" id="3.90.580.10">
    <property type="entry name" value="Zinc finger, CHC2-type domain"/>
    <property type="match status" value="1"/>
</dbReference>
<evidence type="ECO:0000313" key="17">
    <source>
        <dbReference type="Proteomes" id="UP001144204"/>
    </source>
</evidence>
<keyword evidence="11 12" id="KW-0804">Transcription</keyword>
<comment type="caution">
    <text evidence="12">Lacks conserved residue(s) required for the propagation of feature annotation.</text>
</comment>
<dbReference type="GO" id="GO:1990077">
    <property type="term" value="C:primosome complex"/>
    <property type="evidence" value="ECO:0007669"/>
    <property type="project" value="UniProtKB-KW"/>
</dbReference>
<evidence type="ECO:0000256" key="11">
    <source>
        <dbReference type="ARBA" id="ARBA00023163"/>
    </source>
</evidence>
<keyword evidence="10 12" id="KW-0238">DNA-binding</keyword>
<protein>
    <recommendedName>
        <fullName evidence="12 13">DNA primase</fullName>
        <ecNumber evidence="12">2.7.7.101</ecNumber>
    </recommendedName>
</protein>
<evidence type="ECO:0000256" key="10">
    <source>
        <dbReference type="ARBA" id="ARBA00023125"/>
    </source>
</evidence>
<proteinExistence type="inferred from homology"/>
<reference evidence="16" key="2">
    <citation type="journal article" date="2023" name="PLoS ONE">
        <title>Philodulcilactobacillus myokoensis gen. nov., sp. nov., a fructophilic, acidophilic, and agar-phobic lactic acid bacterium isolated from fermented vegetable extracts.</title>
        <authorList>
            <person name="Kouya T."/>
            <person name="Ishiyama Y."/>
            <person name="Ohashi S."/>
            <person name="Kumakubo R."/>
            <person name="Yamazaki T."/>
            <person name="Otaki T."/>
        </authorList>
    </citation>
    <scope>NUCLEOTIDE SEQUENCE</scope>
    <source>
        <strain evidence="16">WR16-4</strain>
    </source>
</reference>
<evidence type="ECO:0000256" key="6">
    <source>
        <dbReference type="ARBA" id="ARBA00022723"/>
    </source>
</evidence>
<evidence type="ECO:0000256" key="2">
    <source>
        <dbReference type="ARBA" id="ARBA00022515"/>
    </source>
</evidence>
<reference evidence="16" key="1">
    <citation type="submission" date="2022-07" db="EMBL/GenBank/DDBJ databases">
        <authorList>
            <person name="Kouya T."/>
            <person name="Ishiyama Y."/>
        </authorList>
    </citation>
    <scope>NUCLEOTIDE SEQUENCE</scope>
    <source>
        <strain evidence="16">WR16-4</strain>
    </source>
</reference>
<dbReference type="Gene3D" id="3.40.1360.10">
    <property type="match status" value="1"/>
</dbReference>
<dbReference type="InterPro" id="IPR034151">
    <property type="entry name" value="TOPRIM_DnaG_bac"/>
</dbReference>
<keyword evidence="2 12" id="KW-0639">Primosome</keyword>
<keyword evidence="6 13" id="KW-0479">Metal-binding</keyword>
<comment type="catalytic activity">
    <reaction evidence="12">
        <text>ssDNA + n NTP = ssDNA/pppN(pN)n-1 hybrid + (n-1) diphosphate.</text>
        <dbReference type="EC" id="2.7.7.101"/>
    </reaction>
</comment>
<dbReference type="PANTHER" id="PTHR30313:SF2">
    <property type="entry name" value="DNA PRIMASE"/>
    <property type="match status" value="1"/>
</dbReference>
<keyword evidence="3 12" id="KW-0808">Transferase</keyword>
<keyword evidence="4 12" id="KW-0548">Nucleotidyltransferase</keyword>
<dbReference type="SMART" id="SM00400">
    <property type="entry name" value="ZnF_CHCC"/>
    <property type="match status" value="1"/>
</dbReference>
<dbReference type="SUPFAM" id="SSF56731">
    <property type="entry name" value="DNA primase core"/>
    <property type="match status" value="1"/>
</dbReference>
<sequence>MAMIPENVIENVRENTDIADVIGQYVQLKKTGKNLFGLCPFQPENTPSFSVSENKQIFHCFSCGRGGNVFKFIMEYKHVSFPEAVQEVAKMQGIKLPQNYTAKQRVQTNPEISKMMDLYAKATQLYHHVLMNTELGQKALDYLHQRGLSDQTINDYQLGFASNKRLLKPFFEEKKIDYQTMHKSGLFSETHDDQLIDRFANRIMYPIKNEHGKVIAFSGRIIQASKNEPKYLNSPETPIFNKGKTLFNFDIAKQFIRKEHSAILFEGYMDVMSAYQSGVKNGIASMGTSLTEDQIGKIEQHTKQLYVCYDGDKPGQAAINRAVNMLANQSRLKLGVIQMPSGIDPDEYRQKYGEDRFKNYVRAARESTIAFKLRFFKNDYNLNNDEDRIAYINRSLKTIASSPSPVERDLYLQNLSSEFHLKSDDLRAQIKPYLIKHQKHSYHHHINSQISIPQKETTLKQPKLNKIQMAEQMLLNRMLHDHSVWLKVVGIDGFCFADDQYQTIFMFAENYFEHHDQYQVADFVDMFKEPKLQRLVIQIDVLDVSKHISNGEIDDYVNIIMKQAPIENQIKRKQKALKAATKMQDEAKQTQLVVEIIKLQKKRQASKTEATPY</sequence>
<evidence type="ECO:0000256" key="3">
    <source>
        <dbReference type="ARBA" id="ARBA00022679"/>
    </source>
</evidence>
<dbReference type="InterPro" id="IPR006295">
    <property type="entry name" value="DNA_primase_DnaG"/>
</dbReference>
<dbReference type="GO" id="GO:0008270">
    <property type="term" value="F:zinc ion binding"/>
    <property type="evidence" value="ECO:0007669"/>
    <property type="project" value="UniProtKB-KW"/>
</dbReference>
<dbReference type="EMBL" id="BRPL01000002">
    <property type="protein sequence ID" value="GLB46905.1"/>
    <property type="molecule type" value="Genomic_DNA"/>
</dbReference>
<feature type="domain" description="Toprim" evidence="15">
    <location>
        <begin position="260"/>
        <end position="342"/>
    </location>
</feature>
<dbReference type="Gene3D" id="3.90.980.10">
    <property type="entry name" value="DNA primase, catalytic core, N-terminal domain"/>
    <property type="match status" value="1"/>
</dbReference>
<keyword evidence="5 12" id="KW-0235">DNA replication</keyword>
<dbReference type="SUPFAM" id="SSF57783">
    <property type="entry name" value="Zinc beta-ribbon"/>
    <property type="match status" value="1"/>
</dbReference>
<dbReference type="Pfam" id="PF10410">
    <property type="entry name" value="DnaB_bind"/>
    <property type="match status" value="1"/>
</dbReference>
<name>A0A9W6B1P4_9LACO</name>
<evidence type="ECO:0000256" key="12">
    <source>
        <dbReference type="HAMAP-Rule" id="MF_00974"/>
    </source>
</evidence>
<evidence type="ECO:0000313" key="16">
    <source>
        <dbReference type="EMBL" id="GLB46905.1"/>
    </source>
</evidence>
<comment type="cofactor">
    <cofactor evidence="13 14">
        <name>Zn(2+)</name>
        <dbReference type="ChEBI" id="CHEBI:29105"/>
    </cofactor>
    <text evidence="13 14">Binds 1 zinc ion per monomer.</text>
</comment>